<feature type="transmembrane region" description="Helical" evidence="7">
    <location>
        <begin position="334"/>
        <end position="356"/>
    </location>
</feature>
<dbReference type="InterPro" id="IPR010290">
    <property type="entry name" value="TM_effector"/>
</dbReference>
<evidence type="ECO:0000313" key="9">
    <source>
        <dbReference type="EMBL" id="MEJ8858323.1"/>
    </source>
</evidence>
<feature type="transmembrane region" description="Helical" evidence="7">
    <location>
        <begin position="63"/>
        <end position="85"/>
    </location>
</feature>
<keyword evidence="5 7" id="KW-1133">Transmembrane helix</keyword>
<dbReference type="Pfam" id="PF05977">
    <property type="entry name" value="MFS_3"/>
    <property type="match status" value="1"/>
</dbReference>
<dbReference type="PROSITE" id="PS50850">
    <property type="entry name" value="MFS"/>
    <property type="match status" value="1"/>
</dbReference>
<name>A0ABU8XH15_9BURK</name>
<reference evidence="9 10" key="1">
    <citation type="submission" date="2024-03" db="EMBL/GenBank/DDBJ databases">
        <title>Novel species of the genus Variovorax.</title>
        <authorList>
            <person name="Liu Q."/>
            <person name="Xin Y.-H."/>
        </authorList>
    </citation>
    <scope>NUCLEOTIDE SEQUENCE [LARGE SCALE GENOMIC DNA]</scope>
    <source>
        <strain evidence="9 10">KACC 18901</strain>
    </source>
</reference>
<evidence type="ECO:0000256" key="7">
    <source>
        <dbReference type="SAM" id="Phobius"/>
    </source>
</evidence>
<dbReference type="PANTHER" id="PTHR23513:SF11">
    <property type="entry name" value="STAPHYLOFERRIN A TRANSPORTER"/>
    <property type="match status" value="1"/>
</dbReference>
<feature type="transmembrane region" description="Helical" evidence="7">
    <location>
        <begin position="97"/>
        <end position="120"/>
    </location>
</feature>
<comment type="subcellular location">
    <subcellularLocation>
        <location evidence="1">Cell membrane</location>
        <topology evidence="1">Multi-pass membrane protein</topology>
    </subcellularLocation>
</comment>
<evidence type="ECO:0000256" key="6">
    <source>
        <dbReference type="ARBA" id="ARBA00023136"/>
    </source>
</evidence>
<evidence type="ECO:0000256" key="2">
    <source>
        <dbReference type="ARBA" id="ARBA00022448"/>
    </source>
</evidence>
<dbReference type="InterPro" id="IPR020846">
    <property type="entry name" value="MFS_dom"/>
</dbReference>
<dbReference type="Gene3D" id="1.20.1250.20">
    <property type="entry name" value="MFS general substrate transporter like domains"/>
    <property type="match status" value="1"/>
</dbReference>
<gene>
    <name evidence="9" type="ORF">WKW79_27400</name>
</gene>
<dbReference type="InterPro" id="IPR036259">
    <property type="entry name" value="MFS_trans_sf"/>
</dbReference>
<feature type="transmembrane region" description="Helical" evidence="7">
    <location>
        <begin position="276"/>
        <end position="294"/>
    </location>
</feature>
<feature type="transmembrane region" description="Helical" evidence="7">
    <location>
        <begin position="189"/>
        <end position="207"/>
    </location>
</feature>
<evidence type="ECO:0000256" key="3">
    <source>
        <dbReference type="ARBA" id="ARBA00022475"/>
    </source>
</evidence>
<keyword evidence="2" id="KW-0813">Transport</keyword>
<feature type="transmembrane region" description="Helical" evidence="7">
    <location>
        <begin position="126"/>
        <end position="148"/>
    </location>
</feature>
<feature type="domain" description="Major facilitator superfamily (MFS) profile" evidence="8">
    <location>
        <begin position="23"/>
        <end position="418"/>
    </location>
</feature>
<feature type="transmembrane region" description="Helical" evidence="7">
    <location>
        <begin position="243"/>
        <end position="264"/>
    </location>
</feature>
<feature type="transmembrane region" description="Helical" evidence="7">
    <location>
        <begin position="160"/>
        <end position="183"/>
    </location>
</feature>
<proteinExistence type="predicted"/>
<comment type="caution">
    <text evidence="9">The sequence shown here is derived from an EMBL/GenBank/DDBJ whole genome shotgun (WGS) entry which is preliminary data.</text>
</comment>
<organism evidence="9 10">
    <name type="scientific">Variovorax robiniae</name>
    <dbReference type="NCBI Taxonomy" id="1836199"/>
    <lineage>
        <taxon>Bacteria</taxon>
        <taxon>Pseudomonadati</taxon>
        <taxon>Pseudomonadota</taxon>
        <taxon>Betaproteobacteria</taxon>
        <taxon>Burkholderiales</taxon>
        <taxon>Comamonadaceae</taxon>
        <taxon>Variovorax</taxon>
    </lineage>
</organism>
<evidence type="ECO:0000313" key="10">
    <source>
        <dbReference type="Proteomes" id="UP001367030"/>
    </source>
</evidence>
<dbReference type="Proteomes" id="UP001367030">
    <property type="component" value="Unassembled WGS sequence"/>
</dbReference>
<dbReference type="EMBL" id="JBBKZS010000016">
    <property type="protein sequence ID" value="MEJ8858323.1"/>
    <property type="molecule type" value="Genomic_DNA"/>
</dbReference>
<sequence length="540" mass="58432">MPPITAEEISQQPLRATPQRIGALTPLKLPVFRMLWSTWLIANICMWMNDVAAAWMMTTLTSTPIWVALVQSASTLPVFLLGLPSGALADILDRRRWLVATQFWLAGVAIVLCAAVALGWMNAPLLLALTFANGIGLALRWPVFSAIVPELVPRTHLPAALGLNGIAMNASRIIGPLVAGALIASAGSLWVFVLNAVMSVASGFIVLRWRREHTPNPLGREKLISAMRVGVQFVWQSQRMRAVLSRIAIFFLHSTALLALLPLLARGLKGGDAGTFTLLLAAMGAGAIIAVLFLPRLRQGFERDQLVLIGTLVQSAATAVMAFAPNVWVAVPAMMFGGAAWITVANSLSVSAQLALPDWVRARGMSTYQMAIMGATAIGAAVWGQIATVSTLQASLCIAAVSGTLAMLVALRLVRDHGTDDDVSPAQPGWSKAPAHPAPGEGRVVINVEYIIDPARAAAFLIVMHQTRRTRLSEGAIDWDLLHDIAQPERYVEQIVDESWTEHLRRFNRATAADLALRERRLAFHQGEDPPVVTRYVVQR</sequence>
<feature type="transmembrane region" description="Helical" evidence="7">
    <location>
        <begin position="306"/>
        <end position="328"/>
    </location>
</feature>
<evidence type="ECO:0000259" key="8">
    <source>
        <dbReference type="PROSITE" id="PS50850"/>
    </source>
</evidence>
<evidence type="ECO:0000256" key="1">
    <source>
        <dbReference type="ARBA" id="ARBA00004651"/>
    </source>
</evidence>
<dbReference type="CDD" id="cd06173">
    <property type="entry name" value="MFS_MefA_like"/>
    <property type="match status" value="1"/>
</dbReference>
<feature type="transmembrane region" description="Helical" evidence="7">
    <location>
        <begin position="392"/>
        <end position="414"/>
    </location>
</feature>
<evidence type="ECO:0000256" key="4">
    <source>
        <dbReference type="ARBA" id="ARBA00022692"/>
    </source>
</evidence>
<keyword evidence="3" id="KW-1003">Cell membrane</keyword>
<dbReference type="SUPFAM" id="SSF103473">
    <property type="entry name" value="MFS general substrate transporter"/>
    <property type="match status" value="1"/>
</dbReference>
<dbReference type="RefSeq" id="WP_340338387.1">
    <property type="nucleotide sequence ID" value="NZ_JBBKZS010000016.1"/>
</dbReference>
<feature type="transmembrane region" description="Helical" evidence="7">
    <location>
        <begin position="34"/>
        <end position="57"/>
    </location>
</feature>
<accession>A0ABU8XH15</accession>
<dbReference type="PANTHER" id="PTHR23513">
    <property type="entry name" value="INTEGRAL MEMBRANE EFFLUX PROTEIN-RELATED"/>
    <property type="match status" value="1"/>
</dbReference>
<feature type="transmembrane region" description="Helical" evidence="7">
    <location>
        <begin position="368"/>
        <end position="386"/>
    </location>
</feature>
<keyword evidence="6 7" id="KW-0472">Membrane</keyword>
<keyword evidence="10" id="KW-1185">Reference proteome</keyword>
<evidence type="ECO:0000256" key="5">
    <source>
        <dbReference type="ARBA" id="ARBA00022989"/>
    </source>
</evidence>
<protein>
    <submittedName>
        <fullName evidence="9">MFS transporter</fullName>
    </submittedName>
</protein>
<keyword evidence="4 7" id="KW-0812">Transmembrane</keyword>